<comment type="caution">
    <text evidence="1">The sequence shown here is derived from an EMBL/GenBank/DDBJ whole genome shotgun (WGS) entry which is preliminary data.</text>
</comment>
<dbReference type="Proteomes" id="UP001501116">
    <property type="component" value="Unassembled WGS sequence"/>
</dbReference>
<proteinExistence type="predicted"/>
<evidence type="ECO:0000313" key="1">
    <source>
        <dbReference type="EMBL" id="GAA1993045.1"/>
    </source>
</evidence>
<dbReference type="EMBL" id="BAAANN010000069">
    <property type="protein sequence ID" value="GAA1993045.1"/>
    <property type="molecule type" value="Genomic_DNA"/>
</dbReference>
<accession>A0ABP5E9B5</accession>
<protein>
    <recommendedName>
        <fullName evidence="3">DUF1540 domain-containing protein</fullName>
    </recommendedName>
</protein>
<dbReference type="RefSeq" id="WP_344431781.1">
    <property type="nucleotide sequence ID" value="NZ_BAAANN010000069.1"/>
</dbReference>
<evidence type="ECO:0000313" key="2">
    <source>
        <dbReference type="Proteomes" id="UP001501116"/>
    </source>
</evidence>
<gene>
    <name evidence="1" type="ORF">GCM10009754_85210</name>
</gene>
<reference evidence="2" key="1">
    <citation type="journal article" date="2019" name="Int. J. Syst. Evol. Microbiol.">
        <title>The Global Catalogue of Microorganisms (GCM) 10K type strain sequencing project: providing services to taxonomists for standard genome sequencing and annotation.</title>
        <authorList>
            <consortium name="The Broad Institute Genomics Platform"/>
            <consortium name="The Broad Institute Genome Sequencing Center for Infectious Disease"/>
            <person name="Wu L."/>
            <person name="Ma J."/>
        </authorList>
    </citation>
    <scope>NUCLEOTIDE SEQUENCE [LARGE SCALE GENOMIC DNA]</scope>
    <source>
        <strain evidence="2">JCM 14545</strain>
    </source>
</reference>
<sequence>MDCLTCGNGLDHCHGTLVVHVGGALDCTDANCADLDRVRHTLIVDCEFLGACDCHVPDRAEPLRRAS</sequence>
<keyword evidence="2" id="KW-1185">Reference proteome</keyword>
<evidence type="ECO:0008006" key="3">
    <source>
        <dbReference type="Google" id="ProtNLM"/>
    </source>
</evidence>
<organism evidence="1 2">
    <name type="scientific">Amycolatopsis minnesotensis</name>
    <dbReference type="NCBI Taxonomy" id="337894"/>
    <lineage>
        <taxon>Bacteria</taxon>
        <taxon>Bacillati</taxon>
        <taxon>Actinomycetota</taxon>
        <taxon>Actinomycetes</taxon>
        <taxon>Pseudonocardiales</taxon>
        <taxon>Pseudonocardiaceae</taxon>
        <taxon>Amycolatopsis</taxon>
    </lineage>
</organism>
<name>A0ABP5E9B5_9PSEU</name>